<proteinExistence type="inferred from homology"/>
<dbReference type="InterPro" id="IPR027417">
    <property type="entry name" value="P-loop_NTPase"/>
</dbReference>
<dbReference type="AlphaFoldDB" id="A0AAE4CAI8"/>
<organism evidence="3 4">
    <name type="scientific">Catenuloplanes atrovinosus</name>
    <dbReference type="NCBI Taxonomy" id="137266"/>
    <lineage>
        <taxon>Bacteria</taxon>
        <taxon>Bacillati</taxon>
        <taxon>Actinomycetota</taxon>
        <taxon>Actinomycetes</taxon>
        <taxon>Micromonosporales</taxon>
        <taxon>Micromonosporaceae</taxon>
        <taxon>Catenuloplanes</taxon>
    </lineage>
</organism>
<evidence type="ECO:0000256" key="1">
    <source>
        <dbReference type="ARBA" id="ARBA00005417"/>
    </source>
</evidence>
<sequence>MIEAVGPTTWYGSTTAVDGASFTAAGRRHTAGSSLGMRQRLSVATAPLTEPPVPILDEPANGLDQEGIAWMRGLPRGHADAGGTVLISSHLLAELSQLVDDVVVISRGRVVGAGAGALLGSVLLARRDVSD</sequence>
<dbReference type="PANTHER" id="PTHR43335:SF4">
    <property type="entry name" value="ABC TRANSPORTER, ATP-BINDING PROTEIN"/>
    <property type="match status" value="1"/>
</dbReference>
<dbReference type="SUPFAM" id="SSF52540">
    <property type="entry name" value="P-loop containing nucleoside triphosphate hydrolases"/>
    <property type="match status" value="1"/>
</dbReference>
<evidence type="ECO:0000313" key="3">
    <source>
        <dbReference type="EMBL" id="MDR7274650.1"/>
    </source>
</evidence>
<accession>A0AAE4CAI8</accession>
<reference evidence="3" key="1">
    <citation type="submission" date="2023-07" db="EMBL/GenBank/DDBJ databases">
        <title>Sequencing the genomes of 1000 actinobacteria strains.</title>
        <authorList>
            <person name="Klenk H.-P."/>
        </authorList>
    </citation>
    <scope>NUCLEOTIDE SEQUENCE</scope>
    <source>
        <strain evidence="3">DSM 44707</strain>
    </source>
</reference>
<comment type="similarity">
    <text evidence="1">Belongs to the ABC transporter superfamily.</text>
</comment>
<evidence type="ECO:0000313" key="4">
    <source>
        <dbReference type="Proteomes" id="UP001183643"/>
    </source>
</evidence>
<evidence type="ECO:0000256" key="2">
    <source>
        <dbReference type="ARBA" id="ARBA00022448"/>
    </source>
</evidence>
<keyword evidence="4" id="KW-1185">Reference proteome</keyword>
<dbReference type="Gene3D" id="3.40.50.300">
    <property type="entry name" value="P-loop containing nucleotide triphosphate hydrolases"/>
    <property type="match status" value="1"/>
</dbReference>
<gene>
    <name evidence="3" type="ORF">J2S41_001428</name>
</gene>
<dbReference type="PANTHER" id="PTHR43335">
    <property type="entry name" value="ABC TRANSPORTER, ATP-BINDING PROTEIN"/>
    <property type="match status" value="1"/>
</dbReference>
<dbReference type="Proteomes" id="UP001183643">
    <property type="component" value="Unassembled WGS sequence"/>
</dbReference>
<dbReference type="EMBL" id="JAVDYB010000001">
    <property type="protein sequence ID" value="MDR7274650.1"/>
    <property type="molecule type" value="Genomic_DNA"/>
</dbReference>
<comment type="caution">
    <text evidence="3">The sequence shown here is derived from an EMBL/GenBank/DDBJ whole genome shotgun (WGS) entry which is preliminary data.</text>
</comment>
<protein>
    <submittedName>
        <fullName evidence="3">ABC-type multidrug transport system ATPase subunit</fullName>
    </submittedName>
</protein>
<name>A0AAE4CAI8_9ACTN</name>
<keyword evidence="2" id="KW-0813">Transport</keyword>